<protein>
    <submittedName>
        <fullName evidence="1">15525_t:CDS:1</fullName>
    </submittedName>
</protein>
<dbReference type="EMBL" id="CAJVPU010000011">
    <property type="protein sequence ID" value="CAG8437796.1"/>
    <property type="molecule type" value="Genomic_DNA"/>
</dbReference>
<evidence type="ECO:0000313" key="1">
    <source>
        <dbReference type="EMBL" id="CAG8437796.1"/>
    </source>
</evidence>
<dbReference type="Proteomes" id="UP000789702">
    <property type="component" value="Unassembled WGS sequence"/>
</dbReference>
<gene>
    <name evidence="1" type="ORF">DHETER_LOCUS33</name>
</gene>
<proteinExistence type="predicted"/>
<organism evidence="1 2">
    <name type="scientific">Dentiscutata heterogama</name>
    <dbReference type="NCBI Taxonomy" id="1316150"/>
    <lineage>
        <taxon>Eukaryota</taxon>
        <taxon>Fungi</taxon>
        <taxon>Fungi incertae sedis</taxon>
        <taxon>Mucoromycota</taxon>
        <taxon>Glomeromycotina</taxon>
        <taxon>Glomeromycetes</taxon>
        <taxon>Diversisporales</taxon>
        <taxon>Gigasporaceae</taxon>
        <taxon>Dentiscutata</taxon>
    </lineage>
</organism>
<comment type="caution">
    <text evidence="1">The sequence shown here is derived from an EMBL/GenBank/DDBJ whole genome shotgun (WGS) entry which is preliminary data.</text>
</comment>
<name>A0ACA9JV26_9GLOM</name>
<evidence type="ECO:0000313" key="2">
    <source>
        <dbReference type="Proteomes" id="UP000789702"/>
    </source>
</evidence>
<reference evidence="1" key="1">
    <citation type="submission" date="2021-06" db="EMBL/GenBank/DDBJ databases">
        <authorList>
            <person name="Kallberg Y."/>
            <person name="Tangrot J."/>
            <person name="Rosling A."/>
        </authorList>
    </citation>
    <scope>NUCLEOTIDE SEQUENCE</scope>
    <source>
        <strain evidence="1">IL203A</strain>
    </source>
</reference>
<accession>A0ACA9JV26</accession>
<keyword evidence="2" id="KW-1185">Reference proteome</keyword>
<sequence length="869" mass="100302">MVTLSEAYSIIHLCAGEVLSRGLGEENLFSPVESEDNPDEVRYLINCLLRDNRTEFEDELKFQDIRNVVAGIRWTLRKCVTSVVSYKDYQNFVRLEIGIFSKFIYNLSKPSQAILLELFELFSQVMTHAHINKIPAQRIIKSMAHFIVGDKELKFENFSAAYTKWLRCSNACTHLFLAYLRERACSASIPPRLNILLDGYVQFRKKSRSSPDYQHPLADITIEDLQLIIRPKKQRQMNPRQFDSMRSSGLSRQVDPTRNSSGLSRQIDPTRNSSANNGTPHQSILLNNGASRGSGIVLNNNGNVRQSNVTMSNRQTNSTLLKSMLKNGAHESVASRGSLTIAEMFPDIAESLESLRRKTAYQNLENIIEDSNVATHKWDELQIKGFNVLSEEALKLFFSYDDRTSNPCASIVRKRSRKRFNKKTFDERFLEMIPNIEINRETLRDTFYQSEGNNSRISMRTTVVWDEFEKKGFRDSLGTNSNILSLCSTLGKSTVSIPLSELTEATNTDITNTDVTNPEVINTYVTNPEVIDTYVTNPEVTNSEINEPQPQLEEIQLRTQERSRPINRQGKRKNNKIFRKTICFLCLRPGSGVSGFSVTMETDEDQDETNPMNSHVTIEPINNNFPYMWVESSANVRNEKEPWEWVFVEPRDERHETEWIMFEDKGKFLSEREKEKRKSRKKSLLNTLNTMMPWSKSNRRNNSDTIEFNNGEGSSLIPQGDYYPQEIYDDYIQEEEDNDIVVNTMPYSRQSNNSNNINYNNNYNINYSSPLSIVTRGDNDNNSTYSESTSPNLIKRNILSLGYDDISVSSLAFNQEQYNEQSYVLASRRVLQTQQYPPYRTLNERPSYQMPAIQSKKPETNREREIKFW</sequence>